<dbReference type="SUPFAM" id="SSF141072">
    <property type="entry name" value="CalX-like"/>
    <property type="match status" value="2"/>
</dbReference>
<evidence type="ECO:0000313" key="7">
    <source>
        <dbReference type="Proteomes" id="UP001576784"/>
    </source>
</evidence>
<dbReference type="Gene3D" id="3.60.10.10">
    <property type="entry name" value="Endonuclease/exonuclease/phosphatase"/>
    <property type="match status" value="1"/>
</dbReference>
<dbReference type="PANTHER" id="PTHR42834">
    <property type="entry name" value="ENDONUCLEASE/EXONUCLEASE/PHOSPHATASE FAMILY PROTEIN (AFU_ORTHOLOGUE AFUA_3G09210)"/>
    <property type="match status" value="1"/>
</dbReference>
<feature type="region of interest" description="Disordered" evidence="4">
    <location>
        <begin position="2164"/>
        <end position="2183"/>
    </location>
</feature>
<dbReference type="SUPFAM" id="SSF56219">
    <property type="entry name" value="DNase I-like"/>
    <property type="match status" value="1"/>
</dbReference>
<dbReference type="PANTHER" id="PTHR42834:SF1">
    <property type="entry name" value="ENDONUCLEASE_EXONUCLEASE_PHOSPHATASE FAMILY PROTEIN (AFU_ORTHOLOGUE AFUA_3G09210)"/>
    <property type="match status" value="1"/>
</dbReference>
<keyword evidence="6" id="KW-0255">Endonuclease</keyword>
<evidence type="ECO:0000256" key="2">
    <source>
        <dbReference type="ARBA" id="ARBA00022737"/>
    </source>
</evidence>
<dbReference type="Gene3D" id="2.150.10.10">
    <property type="entry name" value="Serralysin-like metalloprotease, C-terminal"/>
    <property type="match status" value="3"/>
</dbReference>
<dbReference type="InterPro" id="IPR047971">
    <property type="entry name" value="ExeM-like"/>
</dbReference>
<dbReference type="InterPro" id="IPR038081">
    <property type="entry name" value="CalX-like_sf"/>
</dbReference>
<name>A0ABV4XS81_9CYAN</name>
<dbReference type="InterPro" id="IPR001343">
    <property type="entry name" value="Hemolysn_Ca-bd"/>
</dbReference>
<feature type="domain" description="Calx-beta" evidence="5">
    <location>
        <begin position="205"/>
        <end position="303"/>
    </location>
</feature>
<keyword evidence="2" id="KW-0677">Repeat</keyword>
<feature type="domain" description="Calx-beta" evidence="5">
    <location>
        <begin position="1961"/>
        <end position="2061"/>
    </location>
</feature>
<dbReference type="RefSeq" id="WP_413264232.1">
    <property type="nucleotide sequence ID" value="NZ_JBHFNR010000121.1"/>
</dbReference>
<dbReference type="SUPFAM" id="SSF51120">
    <property type="entry name" value="beta-Roll"/>
    <property type="match status" value="2"/>
</dbReference>
<organism evidence="6 7">
    <name type="scientific">Floridaenema flaviceps BLCC-F50</name>
    <dbReference type="NCBI Taxonomy" id="3153642"/>
    <lineage>
        <taxon>Bacteria</taxon>
        <taxon>Bacillati</taxon>
        <taxon>Cyanobacteriota</taxon>
        <taxon>Cyanophyceae</taxon>
        <taxon>Oscillatoriophycideae</taxon>
        <taxon>Aerosakkonematales</taxon>
        <taxon>Aerosakkonemataceae</taxon>
        <taxon>Floridanema</taxon>
        <taxon>Floridanema flaviceps</taxon>
    </lineage>
</organism>
<reference evidence="6 7" key="1">
    <citation type="submission" date="2024-09" db="EMBL/GenBank/DDBJ databases">
        <title>Floridaenema gen nov. (Aerosakkonemataceae, Aerosakkonematales ord. nov., Cyanobacteria) from benthic tropical and subtropical fresh waters, with the description of four new species.</title>
        <authorList>
            <person name="Moretto J.A."/>
            <person name="Berthold D.E."/>
            <person name="Lefler F.W."/>
            <person name="Huang I.-S."/>
            <person name="Laughinghouse H. IV."/>
        </authorList>
    </citation>
    <scope>NUCLEOTIDE SEQUENCE [LARGE SCALE GENOMIC DNA]</scope>
    <source>
        <strain evidence="6 7">BLCC-F50</strain>
    </source>
</reference>
<evidence type="ECO:0000259" key="5">
    <source>
        <dbReference type="SMART" id="SM00237"/>
    </source>
</evidence>
<dbReference type="SUPFAM" id="SSF75011">
    <property type="entry name" value="3-carboxy-cis,cis-mucoante lactonizing enzyme"/>
    <property type="match status" value="1"/>
</dbReference>
<dbReference type="Pfam" id="PF00353">
    <property type="entry name" value="HemolysinCabind"/>
    <property type="match status" value="5"/>
</dbReference>
<dbReference type="PRINTS" id="PR00313">
    <property type="entry name" value="CABNDNGRPT"/>
</dbReference>
<dbReference type="Gene3D" id="2.60.40.10">
    <property type="entry name" value="Immunoglobulins"/>
    <property type="match status" value="1"/>
</dbReference>
<dbReference type="InterPro" id="IPR027372">
    <property type="entry name" value="Phytase-like_dom"/>
</dbReference>
<feature type="region of interest" description="Disordered" evidence="4">
    <location>
        <begin position="2191"/>
        <end position="2223"/>
    </location>
</feature>
<dbReference type="InterPro" id="IPR011635">
    <property type="entry name" value="CARDB"/>
</dbReference>
<gene>
    <name evidence="6" type="ORF">ACE1CI_16875</name>
</gene>
<accession>A0ABV4XS81</accession>
<proteinExistence type="predicted"/>
<keyword evidence="3" id="KW-0106">Calcium</keyword>
<dbReference type="PROSITE" id="PS00330">
    <property type="entry name" value="HEMOLYSIN_CALCIUM"/>
    <property type="match status" value="2"/>
</dbReference>
<dbReference type="EMBL" id="JBHFNR010000121">
    <property type="protein sequence ID" value="MFB2894585.1"/>
    <property type="molecule type" value="Genomic_DNA"/>
</dbReference>
<dbReference type="Pfam" id="PF07705">
    <property type="entry name" value="CARDB"/>
    <property type="match status" value="1"/>
</dbReference>
<dbReference type="InterPro" id="IPR013783">
    <property type="entry name" value="Ig-like_fold"/>
</dbReference>
<protein>
    <submittedName>
        <fullName evidence="6">ExeM/NucH family extracellular endonuclease</fullName>
    </submittedName>
</protein>
<feature type="compositionally biased region" description="Pro residues" evidence="4">
    <location>
        <begin position="2200"/>
        <end position="2220"/>
    </location>
</feature>
<dbReference type="Pfam" id="PF13449">
    <property type="entry name" value="Phytase-like"/>
    <property type="match status" value="1"/>
</dbReference>
<dbReference type="InterPro" id="IPR036691">
    <property type="entry name" value="Endo/exonu/phosph_ase_sf"/>
</dbReference>
<dbReference type="InterPro" id="IPR003644">
    <property type="entry name" value="Calx_beta"/>
</dbReference>
<keyword evidence="7" id="KW-1185">Reference proteome</keyword>
<evidence type="ECO:0000256" key="1">
    <source>
        <dbReference type="ARBA" id="ARBA00022729"/>
    </source>
</evidence>
<dbReference type="Proteomes" id="UP001576784">
    <property type="component" value="Unassembled WGS sequence"/>
</dbReference>
<dbReference type="InterPro" id="IPR011049">
    <property type="entry name" value="Serralysin-like_metalloprot_C"/>
</dbReference>
<sequence>MANVGDIVFIGYNGIGNPEGFAFVVMNALPGNDIIKFTDNAINSAAANAFRTTEYAIQWNVPAAGVAAGTVVAIANWGSTSTISFNDGLGGSITSAATVGTLTVGIENQNIGGFNNSGDQIFAYTGTLTSPTILAGLDASSSPIATGTPDSLTTYAPPPGVPFTNLPNGVNAKTIFTSNPGAQSITNLTNPANFSTNTTVFTFTDITPFVVSTPTVTIAATDANAAEAGLDPGTFRITRTGNTTNTLAVSYTIAGQAINGIDYNPNLTGSVTIPAGQSFVDLTITPVDDALVEMNETVALTLLPSGAYNLGANTSATVTIADNDQVAQPDLSTGITTPGPLTVGTPFNYTLDVQNNGTANASGIVLNFTLPANVTYNGVNNVGGGFINPTISGSTLTFTGGSINAGSFAQINVNVTPTQAGVLGGTTLVADPNNSIAESNEANNSVTTNTFTVNAAPGVTINQTDGSTNVTEGGATDTYSVVLNTQPTADVTIAINSGNQTTTNPTNLTFNTANWNVAQTVTVTAVDDAVVEGNHTGTITHTATSNDTKYNNITIASITANITDNDSNNTAPTITENSATPFLNLAATGTGYVSGAIDDPTDPAKTLGIDFTVADTETPNPTVSILSSSNTAVVPLANLNLTNTGNNYNLKINPASVGYSDITVRVTDGGGATADYVIKYAASAASVNPTTTRFLTGASDASTAVAIDSNYMLVADDEDQKIRLYDRKNSGLPLKSFDFTSSLGLTDISGSIPREVDIEASTRVGNRIYWLGSLSNSSNGDPRPNRDRLFATDISGTGANTTLNYVGRYDNLRNDLIAWGNANGYGFSNSAATGVNPEASDGSGFNIEGLTIAPNGTTAYVAFRAPNVPTLSRQKALIAPITNFTDLVTGAATNATIAAPIELNLGGRGIREIQRTANNQYLIIAGPPDAATGTAPKDFRLYTWTGNANDTPILNSADLTSLNAGGSFESILELSSNPSSAAFLGQTTFNTSFIPPGAAGTVNGQQVALGGLSGVTYDAINNRYYAISDDRSNFAPARFYTFTTDPSTIATTGVNFTNVTPLKNPNGNFFALNTVDTEGIAFTSNGTVFISSEGEANPNVGRVTNPFIKEFNLATGVEVRSLPVPAKFLPVVEDTNNSGLIDAGDTQTSGVRDNLSLESLTISPDRTKLYTATESALLQDGPTATTAAGSRNRIVQYDLSSGQPQTEYLYNTDASLGGSIEKGLADLLAIDNQGTLLALERSLVAGGGYTIKIYEVSLQGATDISSINSLSALSPAQLNAIVPAQKRLLLNLNSLNLPADPFHPTGLDNIEGLAFGPQLPDGRRAIVLVSDNNFQQAQYTQILSLAYDPQSTDNRIQLLVDNGDTTFYNDGTIAKDLTQDNWQKFRSEIITLGVPAIAKISEIQGDGATSPLVNTTQTIEGVVVGDFQTPTSANGLGGFFLQEETIDEDGNPLTSEGIFVFADRNILDVSEGQKVRVTGTISETFGQTQITPTNAAAIQVLTGGSLAQVTPATVNLPFASSTFAEQFEGMRVKITQPLTVSDTFELVRFGEITLSNGRLFQPTNIVSPGAAATAQQAANNLNKIILDDGRNGSYQTPFAYGFNSTNPIRTGQTVTNIEGVLSFGFDNYRIQPTVTPTFTGNPRTNAPENVGGTLKVASFNLLNYFNGPNFPTARGASTSAEFTRQRDKTIDAILKMNADIIGLMELENDGYGSDSAIQDLVNGLNSSAAKPNGVTYSFIKPSSSKFDSDEITVGLIYNSAKVTPVGNAAILNTGAFAQGLHRLPLAQTFQDIATGGKFTAVVNHFKSKGSAPAAGDPNADRGDGQGAWNLARTQAANELTAWLATDPTNSGDSDFLIVGDLNSYAKEDPITAIKNNGYTNLIDQFVGQNAYSFNFQGQAGYLDHALSSSNLTSQVTGATEWHINADEHPLIDYNQENLPNGGPAKPADFYNVDPYRSSDHDPVVIGLNLATPNISIQAIDANASEAGNDTGTFRISRSGGGSIGALNVSYTVTGQANSNDYNPSLTGVATIAAGQSFVDVTITPVDDSLVEGNESVIVSLVDAIDYDLSTNNSATITITDNDTAGVTISKSNTNVTEGGATDNYTVVLATQPTAPVTVNVTPSNNQINLGAGAGTAISLNFTPNTWNTPQTVTVTAVDDTQVEGNHTSSISHNATSNDSNYNLNLGNVAVNITDNDTQPNPQPNPQPEPQPEPQPNPTPQPYDCSCEDLEKLVNDSHNGKLPNDNPPNDLIVGSENYELIFGGIGNDSIFGRSGDDLIFGNQDQDFINGNKGNDTIFAGKDNDFVRGGQDNDLIFGDLGNDTLSGDRGNDTVFGGIGDDVLLGFEGDDFLNGNQGKDTVSGGEGNDIVRGGQDDDKLCGNAGNDTLYGDLGNDSICGCEGDDLIFGGAGNDTIAGGAGSDIFVLTSDAGNDVVLDFAIAQDKLALTGGLTFPTLTITQGTGVQANDTLIRIAATGELLASLVGVSASAIGSNLFTTV</sequence>
<dbReference type="SMART" id="SM00237">
    <property type="entry name" value="Calx_beta"/>
    <property type="match status" value="2"/>
</dbReference>
<dbReference type="NCBIfam" id="NF033681">
    <property type="entry name" value="ExeM_NucH_DNase"/>
    <property type="match status" value="1"/>
</dbReference>
<evidence type="ECO:0000313" key="6">
    <source>
        <dbReference type="EMBL" id="MFB2894585.1"/>
    </source>
</evidence>
<dbReference type="CDD" id="cd04486">
    <property type="entry name" value="YhcR_OBF_like"/>
    <property type="match status" value="1"/>
</dbReference>
<keyword evidence="6" id="KW-0378">Hydrolase</keyword>
<dbReference type="CDD" id="cd10283">
    <property type="entry name" value="MnuA_DNase1-like"/>
    <property type="match status" value="1"/>
</dbReference>
<dbReference type="Gene3D" id="2.60.40.2030">
    <property type="match status" value="2"/>
</dbReference>
<comment type="caution">
    <text evidence="6">The sequence shown here is derived from an EMBL/GenBank/DDBJ whole genome shotgun (WGS) entry which is preliminary data.</text>
</comment>
<dbReference type="InterPro" id="IPR018511">
    <property type="entry name" value="Hemolysin-typ_Ca-bd_CS"/>
</dbReference>
<keyword evidence="1" id="KW-0732">Signal</keyword>
<keyword evidence="6" id="KW-0540">Nuclease</keyword>
<evidence type="ECO:0000256" key="3">
    <source>
        <dbReference type="ARBA" id="ARBA00022837"/>
    </source>
</evidence>
<dbReference type="Pfam" id="PF03160">
    <property type="entry name" value="Calx-beta"/>
    <property type="match status" value="2"/>
</dbReference>
<evidence type="ECO:0000256" key="4">
    <source>
        <dbReference type="SAM" id="MobiDB-lite"/>
    </source>
</evidence>
<dbReference type="GO" id="GO:0004519">
    <property type="term" value="F:endonuclease activity"/>
    <property type="evidence" value="ECO:0007669"/>
    <property type="project" value="UniProtKB-KW"/>
</dbReference>